<dbReference type="Gene3D" id="3.40.50.1860">
    <property type="match status" value="2"/>
</dbReference>
<dbReference type="InterPro" id="IPR018187">
    <property type="entry name" value="Asp/Glu_racemase_AS_1"/>
</dbReference>
<feature type="active site" description="Proton donor/acceptor" evidence="8">
    <location>
        <position position="73"/>
    </location>
</feature>
<dbReference type="STRING" id="28038.BCY75_02500"/>
<dbReference type="GO" id="GO:0008881">
    <property type="term" value="F:glutamate racemase activity"/>
    <property type="evidence" value="ECO:0007669"/>
    <property type="project" value="UniProtKB-UniRule"/>
</dbReference>
<comment type="pathway">
    <text evidence="8">Cell wall biogenesis; peptidoglycan biosynthesis.</text>
</comment>
<keyword evidence="5 8" id="KW-0413">Isomerase</keyword>
<comment type="similarity">
    <text evidence="8">Belongs to the aspartate/glutamate racemases family.</text>
</comment>
<keyword evidence="13" id="KW-1185">Reference proteome</keyword>
<dbReference type="AlphaFoldDB" id="A0A0B2XKJ4"/>
<dbReference type="Proteomes" id="UP000257607">
    <property type="component" value="Chromosome"/>
</dbReference>
<evidence type="ECO:0000256" key="8">
    <source>
        <dbReference type="HAMAP-Rule" id="MF_00258"/>
    </source>
</evidence>
<dbReference type="InterPro" id="IPR004391">
    <property type="entry name" value="Glu_race"/>
</dbReference>
<dbReference type="PROSITE" id="PS00923">
    <property type="entry name" value="ASP_GLU_RACEMASE_1"/>
    <property type="match status" value="1"/>
</dbReference>
<dbReference type="GO" id="GO:0071555">
    <property type="term" value="P:cell wall organization"/>
    <property type="evidence" value="ECO:0007669"/>
    <property type="project" value="UniProtKB-KW"/>
</dbReference>
<dbReference type="OrthoDB" id="9801055at2"/>
<keyword evidence="3 8" id="KW-0133">Cell shape</keyword>
<keyword evidence="11" id="KW-0614">Plasmid</keyword>
<dbReference type="GO" id="GO:0009252">
    <property type="term" value="P:peptidoglycan biosynthetic process"/>
    <property type="evidence" value="ECO:0007669"/>
    <property type="project" value="UniProtKB-UniRule"/>
</dbReference>
<feature type="binding site" evidence="8">
    <location>
        <begin position="42"/>
        <end position="43"/>
    </location>
    <ligand>
        <name>substrate</name>
    </ligand>
</feature>
<evidence type="ECO:0000313" key="14">
    <source>
        <dbReference type="Proteomes" id="UP001215533"/>
    </source>
</evidence>
<keyword evidence="6 8" id="KW-0961">Cell wall biogenesis/degradation</keyword>
<dbReference type="InterPro" id="IPR001920">
    <property type="entry name" value="Asp/Glu_race"/>
</dbReference>
<comment type="function">
    <text evidence="8">Provides the (R)-glutamate required for cell wall biosynthesis.</text>
</comment>
<proteinExistence type="inferred from homology"/>
<dbReference type="PANTHER" id="PTHR21198:SF2">
    <property type="entry name" value="GLUTAMATE RACEMASE"/>
    <property type="match status" value="1"/>
</dbReference>
<dbReference type="Proteomes" id="UP000825100">
    <property type="component" value="Chromosome"/>
</dbReference>
<evidence type="ECO:0000313" key="9">
    <source>
        <dbReference type="EMBL" id="AXN36442.1"/>
    </source>
</evidence>
<dbReference type="GO" id="GO:0042802">
    <property type="term" value="F:identical protein binding"/>
    <property type="evidence" value="ECO:0007669"/>
    <property type="project" value="UniProtKB-ARBA"/>
</dbReference>
<name>A0A0B2XKJ4_LATCU</name>
<dbReference type="Proteomes" id="UP001215533">
    <property type="component" value="Plasmid p1_CACC879"/>
</dbReference>
<evidence type="ECO:0000256" key="5">
    <source>
        <dbReference type="ARBA" id="ARBA00023235"/>
    </source>
</evidence>
<feature type="binding site" evidence="8">
    <location>
        <begin position="185"/>
        <end position="186"/>
    </location>
    <ligand>
        <name>substrate</name>
    </ligand>
</feature>
<gene>
    <name evidence="8 11" type="primary">murI</name>
    <name evidence="9" type="ORF">DT351_08895</name>
    <name evidence="10" type="ORF">LTWDN19_08650</name>
    <name evidence="11" type="ORF">PSR33_08310</name>
</gene>
<dbReference type="GO" id="GO:0008360">
    <property type="term" value="P:regulation of cell shape"/>
    <property type="evidence" value="ECO:0007669"/>
    <property type="project" value="UniProtKB-KW"/>
</dbReference>
<geneLocation type="plasmid" evidence="11 14">
    <name>p1_CACC879</name>
</geneLocation>
<comment type="catalytic activity">
    <reaction evidence="1 8">
        <text>L-glutamate = D-glutamate</text>
        <dbReference type="Rhea" id="RHEA:12813"/>
        <dbReference type="ChEBI" id="CHEBI:29985"/>
        <dbReference type="ChEBI" id="CHEBI:29986"/>
        <dbReference type="EC" id="5.1.1.3"/>
    </reaction>
</comment>
<dbReference type="NCBIfam" id="TIGR00067">
    <property type="entry name" value="glut_race"/>
    <property type="match status" value="1"/>
</dbReference>
<accession>A0A0B2XKJ4</accession>
<dbReference type="UniPathway" id="UPA00219"/>
<feature type="binding site" evidence="8">
    <location>
        <begin position="10"/>
        <end position="11"/>
    </location>
    <ligand>
        <name>substrate</name>
    </ligand>
</feature>
<evidence type="ECO:0000256" key="2">
    <source>
        <dbReference type="ARBA" id="ARBA00013090"/>
    </source>
</evidence>
<evidence type="ECO:0000256" key="7">
    <source>
        <dbReference type="ARBA" id="ARBA00070053"/>
    </source>
</evidence>
<dbReference type="HAMAP" id="MF_00258">
    <property type="entry name" value="Glu_racemase"/>
    <property type="match status" value="1"/>
</dbReference>
<dbReference type="EC" id="5.1.1.3" evidence="2 8"/>
<reference evidence="11" key="3">
    <citation type="submission" date="2023-02" db="EMBL/GenBank/DDBJ databases">
        <title>Complete genome sequence of Lactobacillus curvatus CACC879 isolated from Pig feces.</title>
        <authorList>
            <person name="Park S."/>
            <person name="Park M.A."/>
            <person name="Kim D.-H."/>
            <person name="Kim Y."/>
        </authorList>
    </citation>
    <scope>NUCLEOTIDE SEQUENCE</scope>
    <source>
        <strain evidence="11">Curvatus</strain>
        <plasmid evidence="11">p1_CACC879</plasmid>
    </source>
</reference>
<dbReference type="GeneID" id="49611693"/>
<evidence type="ECO:0000256" key="6">
    <source>
        <dbReference type="ARBA" id="ARBA00023316"/>
    </source>
</evidence>
<feature type="binding site" evidence="8">
    <location>
        <begin position="74"/>
        <end position="75"/>
    </location>
    <ligand>
        <name>substrate</name>
    </ligand>
</feature>
<reference evidence="10 13" key="2">
    <citation type="submission" date="2021-05" db="EMBL/GenBank/DDBJ databases">
        <title>Complete Genome Sequence of Latilactobacillus sp. Strain WDN19, a High D-Aspartate-producing Lactic Acid Bacterium Isolated from a Japanese Pickle.</title>
        <authorList>
            <person name="Kajitani K."/>
            <person name="Takahashi S."/>
        </authorList>
    </citation>
    <scope>NUCLEOTIDE SEQUENCE [LARGE SCALE GENOMIC DNA]</scope>
    <source>
        <strain evidence="10 13">WDN19</strain>
    </source>
</reference>
<dbReference type="PROSITE" id="PS00924">
    <property type="entry name" value="ASP_GLU_RACEMASE_2"/>
    <property type="match status" value="1"/>
</dbReference>
<dbReference type="EMBL" id="CP031003">
    <property type="protein sequence ID" value="AXN36442.1"/>
    <property type="molecule type" value="Genomic_DNA"/>
</dbReference>
<organism evidence="11 14">
    <name type="scientific">Latilactobacillus curvatus</name>
    <name type="common">Lactobacillus curvatus</name>
    <dbReference type="NCBI Taxonomy" id="28038"/>
    <lineage>
        <taxon>Bacteria</taxon>
        <taxon>Bacillati</taxon>
        <taxon>Bacillota</taxon>
        <taxon>Bacilli</taxon>
        <taxon>Lactobacillales</taxon>
        <taxon>Lactobacillaceae</taxon>
        <taxon>Latilactobacillus</taxon>
    </lineage>
</organism>
<dbReference type="RefSeq" id="WP_004265082.1">
    <property type="nucleotide sequence ID" value="NZ_AP024685.1"/>
</dbReference>
<evidence type="ECO:0000256" key="4">
    <source>
        <dbReference type="ARBA" id="ARBA00022984"/>
    </source>
</evidence>
<dbReference type="FunFam" id="3.40.50.1860:FF:000002">
    <property type="entry name" value="Glutamate racemase"/>
    <property type="match status" value="1"/>
</dbReference>
<dbReference type="EMBL" id="AP024685">
    <property type="protein sequence ID" value="BCX30298.1"/>
    <property type="molecule type" value="Genomic_DNA"/>
</dbReference>
<evidence type="ECO:0000313" key="13">
    <source>
        <dbReference type="Proteomes" id="UP000825100"/>
    </source>
</evidence>
<evidence type="ECO:0000256" key="1">
    <source>
        <dbReference type="ARBA" id="ARBA00001602"/>
    </source>
</evidence>
<evidence type="ECO:0000313" key="10">
    <source>
        <dbReference type="EMBL" id="BCX30298.1"/>
    </source>
</evidence>
<evidence type="ECO:0000256" key="3">
    <source>
        <dbReference type="ARBA" id="ARBA00022960"/>
    </source>
</evidence>
<dbReference type="PANTHER" id="PTHR21198">
    <property type="entry name" value="GLUTAMATE RACEMASE"/>
    <property type="match status" value="1"/>
</dbReference>
<feature type="active site" description="Proton donor/acceptor" evidence="8">
    <location>
        <position position="184"/>
    </location>
</feature>
<dbReference type="InterPro" id="IPR015942">
    <property type="entry name" value="Asp/Glu/hydantoin_racemase"/>
</dbReference>
<evidence type="ECO:0000313" key="12">
    <source>
        <dbReference type="Proteomes" id="UP000257607"/>
    </source>
</evidence>
<dbReference type="EMBL" id="CP117684">
    <property type="protein sequence ID" value="WDC93118.1"/>
    <property type="molecule type" value="Genomic_DNA"/>
</dbReference>
<dbReference type="SUPFAM" id="SSF53681">
    <property type="entry name" value="Aspartate/glutamate racemase"/>
    <property type="match status" value="2"/>
</dbReference>
<protein>
    <recommendedName>
        <fullName evidence="7 8">Glutamate racemase</fullName>
        <ecNumber evidence="2 8">5.1.1.3</ecNumber>
    </recommendedName>
</protein>
<keyword evidence="4 8" id="KW-0573">Peptidoglycan synthesis</keyword>
<reference evidence="9 12" key="1">
    <citation type="submission" date="2018-07" db="EMBL/GenBank/DDBJ databases">
        <title>Lactobacillus curvatus genome sequence.</title>
        <authorList>
            <person name="Prechtl R."/>
        </authorList>
    </citation>
    <scope>NUCLEOTIDE SEQUENCE [LARGE SCALE GENOMIC DNA]</scope>
    <source>
        <strain evidence="9 12">TMW 1.1928</strain>
    </source>
</reference>
<evidence type="ECO:0000313" key="11">
    <source>
        <dbReference type="EMBL" id="WDC93118.1"/>
    </source>
</evidence>
<sequence>MQKQPIGFMDSGVGGLTLLKEALKRLPNEDMVFIGDQARLPYGEKPAETVRKFAWQMTNFLRGQNIKALVVACNTATAAALPDLQAQLTIPVIGVIAPGSQAALATTRNRHVGVIATTGTINSGAYAYQLKALKPATHVTSLAAPTFVPMIEANQLSGETVQNTVDETLAPLSGTGIDTLILGCTHFPLLTAAIQKTVGPAVTLVDPAHAAVDSLIQALQDRNQLVADATAGQLHTYTTGSVTNFEAIARQWLAIPTLEAQQVIIKEEKNDGPNE</sequence>
<dbReference type="Pfam" id="PF01177">
    <property type="entry name" value="Asp_Glu_race"/>
    <property type="match status" value="1"/>
</dbReference>
<dbReference type="InterPro" id="IPR033134">
    <property type="entry name" value="Asp/Glu_racemase_AS_2"/>
</dbReference>